<dbReference type="Gene3D" id="3.90.700.10">
    <property type="entry name" value="Succinate dehydrogenase/fumarate reductase flavoprotein, catalytic domain"/>
    <property type="match status" value="1"/>
</dbReference>
<dbReference type="GO" id="GO:0034628">
    <property type="term" value="P:'de novo' NAD+ biosynthetic process from L-aspartate"/>
    <property type="evidence" value="ECO:0007669"/>
    <property type="project" value="TreeGrafter"/>
</dbReference>
<comment type="similarity">
    <text evidence="3">Belongs to the FAD-dependent oxidoreductase 2 family. NadB subfamily.</text>
</comment>
<keyword evidence="7" id="KW-0662">Pyridine nucleotide biosynthesis</keyword>
<dbReference type="Proteomes" id="UP000052015">
    <property type="component" value="Unassembled WGS sequence"/>
</dbReference>
<keyword evidence="9 13" id="KW-0560">Oxidoreductase</keyword>
<dbReference type="InterPro" id="IPR027477">
    <property type="entry name" value="Succ_DH/fumarate_Rdtase_cat_sf"/>
</dbReference>
<feature type="domain" description="FAD-dependent oxidoreductase 2 FAD-binding" evidence="12">
    <location>
        <begin position="6"/>
        <end position="368"/>
    </location>
</feature>
<comment type="caution">
    <text evidence="13">The sequence shown here is derived from an EMBL/GenBank/DDBJ whole genome shotgun (WGS) entry which is preliminary data.</text>
</comment>
<organism evidence="13 14">
    <name type="scientific">Caloramator mitchellensis</name>
    <dbReference type="NCBI Taxonomy" id="908809"/>
    <lineage>
        <taxon>Bacteria</taxon>
        <taxon>Bacillati</taxon>
        <taxon>Bacillota</taxon>
        <taxon>Clostridia</taxon>
        <taxon>Eubacteriales</taxon>
        <taxon>Clostridiaceae</taxon>
        <taxon>Caloramator</taxon>
    </lineage>
</organism>
<dbReference type="SUPFAM" id="SSF56425">
    <property type="entry name" value="Succinate dehydrogenase/fumarate reductase flavoprotein, catalytic domain"/>
    <property type="match status" value="1"/>
</dbReference>
<evidence type="ECO:0000256" key="9">
    <source>
        <dbReference type="ARBA" id="ARBA00023002"/>
    </source>
</evidence>
<dbReference type="InterPro" id="IPR005288">
    <property type="entry name" value="NadB"/>
</dbReference>
<keyword evidence="14" id="KW-1185">Reference proteome</keyword>
<evidence type="ECO:0000256" key="6">
    <source>
        <dbReference type="ARBA" id="ARBA00022630"/>
    </source>
</evidence>
<dbReference type="GO" id="GO:0008734">
    <property type="term" value="F:L-aspartate oxidase activity"/>
    <property type="evidence" value="ECO:0007669"/>
    <property type="project" value="UniProtKB-EC"/>
</dbReference>
<evidence type="ECO:0000256" key="5">
    <source>
        <dbReference type="ARBA" id="ARBA00021901"/>
    </source>
</evidence>
<accession>A0A0R3K2S8</accession>
<sequence length="431" mass="48160">MNIECDVLIVGTGIAGLYTALNLREDLKIILVSKSKLTDTNTYLAQGGIATAKNVDDIPFFIEDTLRAGNYKNKIEAVNVLATESIDNINKLLQLGVEFDRSCGVLLYTKEGAHSTNRIVHHKDYTGKAVADSLINKIKKKKNINVFEETVLVDLIASDNKCIGGIFTKENKQINIFSKETVLATGGIGGLFKNSTNQRTLTGDGLAVAIKNGVRVKDLGYIQFHPTALYDNKDDRRFLISESLRGEGAILLNSKGERFVDELLPRDEVSAKIYDEIKKTNVPHVYLSVAHLNDSYVKNRFPKIYSECLKRGIDITKDYIPVAPAQHYFMGGIDVDLNSKTSMKNLYAVGEVACTGVHGDNRLASNSLLEGLVFSKRAAESINKEINSIEINIFNPKIIYDFEKAKRENINIIVEEIKKKRWDLKDELIYY</sequence>
<evidence type="ECO:0000256" key="11">
    <source>
        <dbReference type="ARBA" id="ARBA00048305"/>
    </source>
</evidence>
<dbReference type="PANTHER" id="PTHR42716">
    <property type="entry name" value="L-ASPARTATE OXIDASE"/>
    <property type="match status" value="1"/>
</dbReference>
<evidence type="ECO:0000313" key="14">
    <source>
        <dbReference type="Proteomes" id="UP000052015"/>
    </source>
</evidence>
<comment type="catalytic activity">
    <reaction evidence="11">
        <text>L-aspartate + O2 = iminosuccinate + H2O2</text>
        <dbReference type="Rhea" id="RHEA:25876"/>
        <dbReference type="ChEBI" id="CHEBI:15379"/>
        <dbReference type="ChEBI" id="CHEBI:16240"/>
        <dbReference type="ChEBI" id="CHEBI:29991"/>
        <dbReference type="ChEBI" id="CHEBI:77875"/>
        <dbReference type="EC" id="1.4.3.16"/>
    </reaction>
    <physiologicalReaction direction="left-to-right" evidence="11">
        <dbReference type="Rhea" id="RHEA:25877"/>
    </physiologicalReaction>
</comment>
<dbReference type="FunFam" id="3.90.700.10:FF:000002">
    <property type="entry name" value="L-aspartate oxidase"/>
    <property type="match status" value="1"/>
</dbReference>
<dbReference type="OrthoDB" id="9806724at2"/>
<dbReference type="EC" id="1.4.3.16" evidence="4"/>
<gene>
    <name evidence="13" type="primary">nadB</name>
    <name evidence="13" type="ORF">ABG79_00429</name>
</gene>
<keyword evidence="6" id="KW-0285">Flavoprotein</keyword>
<dbReference type="PANTHER" id="PTHR42716:SF2">
    <property type="entry name" value="L-ASPARTATE OXIDASE, CHLOROPLASTIC"/>
    <property type="match status" value="1"/>
</dbReference>
<evidence type="ECO:0000256" key="1">
    <source>
        <dbReference type="ARBA" id="ARBA00001974"/>
    </source>
</evidence>
<dbReference type="PATRIC" id="fig|908809.3.peg.434"/>
<dbReference type="AlphaFoldDB" id="A0A0R3K2S8"/>
<dbReference type="SUPFAM" id="SSF51905">
    <property type="entry name" value="FAD/NAD(P)-binding domain"/>
    <property type="match status" value="1"/>
</dbReference>
<dbReference type="Gene3D" id="3.50.50.60">
    <property type="entry name" value="FAD/NAD(P)-binding domain"/>
    <property type="match status" value="1"/>
</dbReference>
<dbReference type="PRINTS" id="PR00368">
    <property type="entry name" value="FADPNR"/>
</dbReference>
<dbReference type="Pfam" id="PF00890">
    <property type="entry name" value="FAD_binding_2"/>
    <property type="match status" value="1"/>
</dbReference>
<evidence type="ECO:0000256" key="2">
    <source>
        <dbReference type="ARBA" id="ARBA00004950"/>
    </source>
</evidence>
<evidence type="ECO:0000256" key="8">
    <source>
        <dbReference type="ARBA" id="ARBA00022827"/>
    </source>
</evidence>
<dbReference type="InterPro" id="IPR003953">
    <property type="entry name" value="FAD-dep_OxRdtase_2_FAD-bd"/>
</dbReference>
<protein>
    <recommendedName>
        <fullName evidence="5">L-aspartate oxidase</fullName>
        <ecNumber evidence="4">1.4.3.16</ecNumber>
    </recommendedName>
    <alternativeName>
        <fullName evidence="10">Quinolinate synthase B</fullName>
    </alternativeName>
</protein>
<proteinExistence type="inferred from homology"/>
<evidence type="ECO:0000256" key="7">
    <source>
        <dbReference type="ARBA" id="ARBA00022642"/>
    </source>
</evidence>
<reference evidence="13 14" key="1">
    <citation type="submission" date="2015-09" db="EMBL/GenBank/DDBJ databases">
        <title>Draft genome sequence of a Caloramator mitchellensis, a moderate thermophile from the Great Artesian Basin of Australia.</title>
        <authorList>
            <person name="Patel B.K."/>
        </authorList>
    </citation>
    <scope>NUCLEOTIDE SEQUENCE [LARGE SCALE GENOMIC DNA]</scope>
    <source>
        <strain evidence="13 14">VF08</strain>
    </source>
</reference>
<evidence type="ECO:0000259" key="12">
    <source>
        <dbReference type="Pfam" id="PF00890"/>
    </source>
</evidence>
<dbReference type="GO" id="GO:0033765">
    <property type="term" value="F:steroid dehydrogenase activity, acting on the CH-CH group of donors"/>
    <property type="evidence" value="ECO:0007669"/>
    <property type="project" value="UniProtKB-ARBA"/>
</dbReference>
<name>A0A0R3K2S8_CALMK</name>
<dbReference type="NCBIfam" id="NF004820">
    <property type="entry name" value="PRK06175.1"/>
    <property type="match status" value="1"/>
</dbReference>
<comment type="cofactor">
    <cofactor evidence="1">
        <name>FAD</name>
        <dbReference type="ChEBI" id="CHEBI:57692"/>
    </cofactor>
</comment>
<evidence type="ECO:0000256" key="10">
    <source>
        <dbReference type="ARBA" id="ARBA00030386"/>
    </source>
</evidence>
<dbReference type="UniPathway" id="UPA00253">
    <property type="reaction ID" value="UER00326"/>
</dbReference>
<keyword evidence="8" id="KW-0274">FAD</keyword>
<dbReference type="EMBL" id="LKHP01000002">
    <property type="protein sequence ID" value="KRQ87628.1"/>
    <property type="molecule type" value="Genomic_DNA"/>
</dbReference>
<comment type="pathway">
    <text evidence="2">Cofactor biosynthesis; NAD(+) biosynthesis; iminoaspartate from L-aspartate (oxidase route): step 1/1.</text>
</comment>
<evidence type="ECO:0000313" key="13">
    <source>
        <dbReference type="EMBL" id="KRQ87628.1"/>
    </source>
</evidence>
<dbReference type="STRING" id="908809.ABG79_00429"/>
<evidence type="ECO:0000256" key="4">
    <source>
        <dbReference type="ARBA" id="ARBA00012173"/>
    </source>
</evidence>
<dbReference type="InterPro" id="IPR036188">
    <property type="entry name" value="FAD/NAD-bd_sf"/>
</dbReference>
<dbReference type="RefSeq" id="WP_057976650.1">
    <property type="nucleotide sequence ID" value="NZ_LKHP01000002.1"/>
</dbReference>
<evidence type="ECO:0000256" key="3">
    <source>
        <dbReference type="ARBA" id="ARBA00008562"/>
    </source>
</evidence>